<dbReference type="Proteomes" id="UP000625682">
    <property type="component" value="Unassembled WGS sequence"/>
</dbReference>
<feature type="region of interest" description="Disordered" evidence="1">
    <location>
        <begin position="228"/>
        <end position="260"/>
    </location>
</feature>
<feature type="compositionally biased region" description="Basic and acidic residues" evidence="1">
    <location>
        <begin position="228"/>
        <end position="238"/>
    </location>
</feature>
<protein>
    <submittedName>
        <fullName evidence="2">Uncharacterized protein</fullName>
    </submittedName>
</protein>
<dbReference type="EMBL" id="BMMU01000004">
    <property type="protein sequence ID" value="GGJ22742.1"/>
    <property type="molecule type" value="Genomic_DNA"/>
</dbReference>
<comment type="caution">
    <text evidence="2">The sequence shown here is derived from an EMBL/GenBank/DDBJ whole genome shotgun (WGS) entry which is preliminary data.</text>
</comment>
<dbReference type="AlphaFoldDB" id="A0A917KR94"/>
<feature type="compositionally biased region" description="Polar residues" evidence="1">
    <location>
        <begin position="245"/>
        <end position="254"/>
    </location>
</feature>
<evidence type="ECO:0000313" key="3">
    <source>
        <dbReference type="Proteomes" id="UP000625682"/>
    </source>
</evidence>
<name>A0A917KR94_9ACTN</name>
<evidence type="ECO:0000313" key="2">
    <source>
        <dbReference type="EMBL" id="GGJ22742.1"/>
    </source>
</evidence>
<organism evidence="2 3">
    <name type="scientific">Streptomyces lacrimifluminis</name>
    <dbReference type="NCBI Taxonomy" id="1500077"/>
    <lineage>
        <taxon>Bacteria</taxon>
        <taxon>Bacillati</taxon>
        <taxon>Actinomycetota</taxon>
        <taxon>Actinomycetes</taxon>
        <taxon>Kitasatosporales</taxon>
        <taxon>Streptomycetaceae</taxon>
        <taxon>Streptomyces</taxon>
    </lineage>
</organism>
<accession>A0A917KR94</accession>
<reference evidence="2" key="2">
    <citation type="submission" date="2020-09" db="EMBL/GenBank/DDBJ databases">
        <authorList>
            <person name="Sun Q."/>
            <person name="Zhou Y."/>
        </authorList>
    </citation>
    <scope>NUCLEOTIDE SEQUENCE</scope>
    <source>
        <strain evidence="2">CGMCC 4.7272</strain>
    </source>
</reference>
<proteinExistence type="predicted"/>
<reference evidence="2" key="1">
    <citation type="journal article" date="2014" name="Int. J. Syst. Evol. Microbiol.">
        <title>Complete genome sequence of Corynebacterium casei LMG S-19264T (=DSM 44701T), isolated from a smear-ripened cheese.</title>
        <authorList>
            <consortium name="US DOE Joint Genome Institute (JGI-PGF)"/>
            <person name="Walter F."/>
            <person name="Albersmeier A."/>
            <person name="Kalinowski J."/>
            <person name="Ruckert C."/>
        </authorList>
    </citation>
    <scope>NUCLEOTIDE SEQUENCE</scope>
    <source>
        <strain evidence="2">CGMCC 4.7272</strain>
    </source>
</reference>
<dbReference type="RefSeq" id="WP_189146811.1">
    <property type="nucleotide sequence ID" value="NZ_BAABER010000001.1"/>
</dbReference>
<keyword evidence="3" id="KW-1185">Reference proteome</keyword>
<gene>
    <name evidence="2" type="ORF">GCM10012282_19000</name>
</gene>
<evidence type="ECO:0000256" key="1">
    <source>
        <dbReference type="SAM" id="MobiDB-lite"/>
    </source>
</evidence>
<sequence>MNTNTESLAADPDIIRASLAPRFEAPGLVSLCSKNNWTGIQTDDLDRAVAWVMAEDRAGAEGIYRRVTTVTSRFPAGTRGSARDSRALFGMWSDIDFGNDLHKATDLPGNADEARDVQRFAKLPPPTRVENSGAGLYVWTEFDRPLVIGEDLDFEEAAGLAGDWQNILLAGAKTMGFGYGTGVRDLARVLRLPGTVNRKLGRVPTLCKVVEDTGIRYSLDDIRKLAADLKPKPKERAAPKPSAPRGNTSRTGPTRSGRGPMEILGDHACCGEILMHVGATYAEQLPGNCSYCGSCQRWNRPGWDDTCSKDGIAVHKDGAAVTIRSDNFPGITAAAIGHVLSPGQLFAALHHGGDESEACRDIIRAAHGRDGATAAALALPAVVLDDVRQATGRHEGEEAGLQQSATTAPRPRTYMHPAKRLRTLVTKVAGASGDGVAGLLQWAARNGFTAGREAKVEPKAIADAFRKAAIRAGLDNDQAMAIIRASYREAGK</sequence>